<evidence type="ECO:0000256" key="1">
    <source>
        <dbReference type="ARBA" id="ARBA00010808"/>
    </source>
</evidence>
<dbReference type="NCBIfam" id="NF002258">
    <property type="entry name" value="PRK01192.1-1"/>
    <property type="match status" value="1"/>
</dbReference>
<dbReference type="GO" id="GO:0006412">
    <property type="term" value="P:translation"/>
    <property type="evidence" value="ECO:0007669"/>
    <property type="project" value="InterPro"/>
</dbReference>
<accession>A0A6N0NUW5</accession>
<keyword evidence="2 6" id="KW-0689">Ribosomal protein</keyword>
<dbReference type="GO" id="GO:0005840">
    <property type="term" value="C:ribosome"/>
    <property type="evidence" value="ECO:0007669"/>
    <property type="project" value="UniProtKB-KW"/>
</dbReference>
<evidence type="ECO:0000256" key="2">
    <source>
        <dbReference type="ARBA" id="ARBA00022980"/>
    </source>
</evidence>
<dbReference type="KEGG" id="mten:GWK48_01700"/>
<dbReference type="GO" id="GO:0003735">
    <property type="term" value="F:structural constituent of ribosome"/>
    <property type="evidence" value="ECO:0007669"/>
    <property type="project" value="InterPro"/>
</dbReference>
<dbReference type="OrthoDB" id="36822at2157"/>
<dbReference type="Gene3D" id="3.10.440.10">
    <property type="match status" value="1"/>
</dbReference>
<reference evidence="6 7" key="1">
    <citation type="submission" date="2020-02" db="EMBL/GenBank/DDBJ databases">
        <title>Comparative genome analysis reveals the metabolism and evolution of the thermophilic archaeal genus Metallosphaera.</title>
        <authorList>
            <person name="Jiang C."/>
        </authorList>
    </citation>
    <scope>NUCLEOTIDE SEQUENCE [LARGE SCALE GENOMIC DNA]</scope>
    <source>
        <strain evidence="6 7">Ric-A</strain>
    </source>
</reference>
<dbReference type="InterPro" id="IPR000054">
    <property type="entry name" value="Ribosomal_eL31"/>
</dbReference>
<gene>
    <name evidence="6" type="ORF">GWK48_01700</name>
</gene>
<dbReference type="SUPFAM" id="SSF54575">
    <property type="entry name" value="Ribosomal protein L31e"/>
    <property type="match status" value="1"/>
</dbReference>
<dbReference type="GeneID" id="55640620"/>
<dbReference type="RefSeq" id="WP_174629025.1">
    <property type="nucleotide sequence ID" value="NZ_CP049074.1"/>
</dbReference>
<dbReference type="InterPro" id="IPR023621">
    <property type="entry name" value="Ribosomal_eL31_dom_sf"/>
</dbReference>
<dbReference type="EMBL" id="CP049074">
    <property type="protein sequence ID" value="QKQ99277.1"/>
    <property type="molecule type" value="Genomic_DNA"/>
</dbReference>
<keyword evidence="7" id="KW-1185">Reference proteome</keyword>
<comment type="similarity">
    <text evidence="1">Belongs to the eukaryotic ribosomal protein eL31 family.</text>
</comment>
<dbReference type="GO" id="GO:1990904">
    <property type="term" value="C:ribonucleoprotein complex"/>
    <property type="evidence" value="ECO:0007669"/>
    <property type="project" value="UniProtKB-KW"/>
</dbReference>
<evidence type="ECO:0000256" key="5">
    <source>
        <dbReference type="ARBA" id="ARBA00035378"/>
    </source>
</evidence>
<evidence type="ECO:0000256" key="3">
    <source>
        <dbReference type="ARBA" id="ARBA00023274"/>
    </source>
</evidence>
<evidence type="ECO:0000313" key="6">
    <source>
        <dbReference type="EMBL" id="QKQ99277.1"/>
    </source>
</evidence>
<proteinExistence type="inferred from homology"/>
<organism evidence="6 7">
    <name type="scientific">Metallosphaera tengchongensis</name>
    <dbReference type="NCBI Taxonomy" id="1532350"/>
    <lineage>
        <taxon>Archaea</taxon>
        <taxon>Thermoproteota</taxon>
        <taxon>Thermoprotei</taxon>
        <taxon>Sulfolobales</taxon>
        <taxon>Sulfolobaceae</taxon>
        <taxon>Metallosphaera</taxon>
    </lineage>
</organism>
<evidence type="ECO:0000313" key="7">
    <source>
        <dbReference type="Proteomes" id="UP000509301"/>
    </source>
</evidence>
<dbReference type="SMART" id="SM01380">
    <property type="entry name" value="Ribosomal_L31e"/>
    <property type="match status" value="1"/>
</dbReference>
<sequence>MKQKDNFELVINLRSAHNSKRTMKFKRAINEVKEEVARHFGANKVILDPLLVSAISNNSKDKLARKVRVVVLKIGEKTFLVRLAVKPE</sequence>
<evidence type="ECO:0000256" key="4">
    <source>
        <dbReference type="ARBA" id="ARBA00035230"/>
    </source>
</evidence>
<dbReference type="AlphaFoldDB" id="A0A6N0NUW5"/>
<protein>
    <recommendedName>
        <fullName evidence="4">Large ribosomal subunit protein eL31</fullName>
    </recommendedName>
    <alternativeName>
        <fullName evidence="5">50S ribosomal protein L31e</fullName>
    </alternativeName>
</protein>
<dbReference type="Proteomes" id="UP000509301">
    <property type="component" value="Chromosome"/>
</dbReference>
<keyword evidence="3" id="KW-0687">Ribonucleoprotein</keyword>
<name>A0A6N0NUW5_9CREN</name>